<sequence>MRAMIFGAVLFMLNAGLGIEPDPEPLWGTVCFDAQGNPSTTSQGGGRCEVVDLNEWAKTHPDICGPYNNAPCD</sequence>
<evidence type="ECO:0000313" key="2">
    <source>
        <dbReference type="Proteomes" id="UP000619293"/>
    </source>
</evidence>
<dbReference type="EMBL" id="BONG01000018">
    <property type="protein sequence ID" value="GIF89778.1"/>
    <property type="molecule type" value="Genomic_DNA"/>
</dbReference>
<protein>
    <submittedName>
        <fullName evidence="1">Uncharacterized protein</fullName>
    </submittedName>
</protein>
<comment type="caution">
    <text evidence="1">The sequence shown here is derived from an EMBL/GenBank/DDBJ whole genome shotgun (WGS) entry which is preliminary data.</text>
</comment>
<gene>
    <name evidence="1" type="ORF">Cch02nite_32220</name>
</gene>
<organism evidence="1 2">
    <name type="scientific">Catellatospora chokoriensis</name>
    <dbReference type="NCBI Taxonomy" id="310353"/>
    <lineage>
        <taxon>Bacteria</taxon>
        <taxon>Bacillati</taxon>
        <taxon>Actinomycetota</taxon>
        <taxon>Actinomycetes</taxon>
        <taxon>Micromonosporales</taxon>
        <taxon>Micromonosporaceae</taxon>
        <taxon>Catellatospora</taxon>
    </lineage>
</organism>
<dbReference type="RefSeq" id="WP_191838928.1">
    <property type="nucleotide sequence ID" value="NZ_BAAALB010000008.1"/>
</dbReference>
<name>A0A8J3K3R1_9ACTN</name>
<accession>A0A8J3K3R1</accession>
<evidence type="ECO:0000313" key="1">
    <source>
        <dbReference type="EMBL" id="GIF89778.1"/>
    </source>
</evidence>
<dbReference type="AlphaFoldDB" id="A0A8J3K3R1"/>
<reference evidence="1 2" key="1">
    <citation type="submission" date="2021-01" db="EMBL/GenBank/DDBJ databases">
        <title>Whole genome shotgun sequence of Catellatospora chokoriensis NBRC 107358.</title>
        <authorList>
            <person name="Komaki H."/>
            <person name="Tamura T."/>
        </authorList>
    </citation>
    <scope>NUCLEOTIDE SEQUENCE [LARGE SCALE GENOMIC DNA]</scope>
    <source>
        <strain evidence="1 2">NBRC 107358</strain>
    </source>
</reference>
<dbReference type="Proteomes" id="UP000619293">
    <property type="component" value="Unassembled WGS sequence"/>
</dbReference>
<keyword evidence="2" id="KW-1185">Reference proteome</keyword>
<proteinExistence type="predicted"/>